<name>A0ABS4GYA5_9BACL</name>
<protein>
    <submittedName>
        <fullName evidence="10">Branched-chain amino acid transport system permease protein</fullName>
    </submittedName>
</protein>
<evidence type="ECO:0000256" key="6">
    <source>
        <dbReference type="ARBA" id="ARBA00022989"/>
    </source>
</evidence>
<accession>A0ABS4GYA5</accession>
<keyword evidence="4 9" id="KW-0812">Transmembrane</keyword>
<comment type="similarity">
    <text evidence="8">Belongs to the binding-protein-dependent transport system permease family. LivHM subfamily.</text>
</comment>
<dbReference type="PANTHER" id="PTHR11795:SF442">
    <property type="entry name" value="ABC TRANSPORTER ATP-BINDING PROTEIN"/>
    <property type="match status" value="1"/>
</dbReference>
<feature type="transmembrane region" description="Helical" evidence="9">
    <location>
        <begin position="62"/>
        <end position="84"/>
    </location>
</feature>
<feature type="transmembrane region" description="Helical" evidence="9">
    <location>
        <begin position="257"/>
        <end position="277"/>
    </location>
</feature>
<keyword evidence="7 9" id="KW-0472">Membrane</keyword>
<dbReference type="Proteomes" id="UP001519273">
    <property type="component" value="Unassembled WGS sequence"/>
</dbReference>
<evidence type="ECO:0000256" key="5">
    <source>
        <dbReference type="ARBA" id="ARBA00022970"/>
    </source>
</evidence>
<evidence type="ECO:0000256" key="4">
    <source>
        <dbReference type="ARBA" id="ARBA00022692"/>
    </source>
</evidence>
<evidence type="ECO:0000313" key="10">
    <source>
        <dbReference type="EMBL" id="MBP1935253.1"/>
    </source>
</evidence>
<keyword evidence="6 9" id="KW-1133">Transmembrane helix</keyword>
<dbReference type="InterPro" id="IPR001851">
    <property type="entry name" value="ABC_transp_permease"/>
</dbReference>
<feature type="transmembrane region" description="Helical" evidence="9">
    <location>
        <begin position="223"/>
        <end position="250"/>
    </location>
</feature>
<dbReference type="Pfam" id="PF02653">
    <property type="entry name" value="BPD_transp_2"/>
    <property type="match status" value="1"/>
</dbReference>
<dbReference type="CDD" id="cd06582">
    <property type="entry name" value="TM_PBP1_LivH_like"/>
    <property type="match status" value="1"/>
</dbReference>
<comment type="subcellular location">
    <subcellularLocation>
        <location evidence="1">Cell membrane</location>
        <topology evidence="1">Multi-pass membrane protein</topology>
    </subcellularLocation>
</comment>
<evidence type="ECO:0000256" key="9">
    <source>
        <dbReference type="SAM" id="Phobius"/>
    </source>
</evidence>
<evidence type="ECO:0000256" key="8">
    <source>
        <dbReference type="ARBA" id="ARBA00037998"/>
    </source>
</evidence>
<dbReference type="EMBL" id="JAGGKP010000001">
    <property type="protein sequence ID" value="MBP1935253.1"/>
    <property type="molecule type" value="Genomic_DNA"/>
</dbReference>
<keyword evidence="5" id="KW-0029">Amino-acid transport</keyword>
<organism evidence="10 11">
    <name type="scientific">Paenibacillus sediminis</name>
    <dbReference type="NCBI Taxonomy" id="664909"/>
    <lineage>
        <taxon>Bacteria</taxon>
        <taxon>Bacillati</taxon>
        <taxon>Bacillota</taxon>
        <taxon>Bacilli</taxon>
        <taxon>Bacillales</taxon>
        <taxon>Paenibacillaceae</taxon>
        <taxon>Paenibacillus</taxon>
    </lineage>
</organism>
<evidence type="ECO:0000256" key="2">
    <source>
        <dbReference type="ARBA" id="ARBA00022448"/>
    </source>
</evidence>
<dbReference type="InterPro" id="IPR052157">
    <property type="entry name" value="BCAA_transport_permease"/>
</dbReference>
<feature type="transmembrane region" description="Helical" evidence="9">
    <location>
        <begin position="140"/>
        <end position="159"/>
    </location>
</feature>
<feature type="transmembrane region" description="Helical" evidence="9">
    <location>
        <begin position="36"/>
        <end position="56"/>
    </location>
</feature>
<comment type="caution">
    <text evidence="10">The sequence shown here is derived from an EMBL/GenBank/DDBJ whole genome shotgun (WGS) entry which is preliminary data.</text>
</comment>
<keyword evidence="2" id="KW-0813">Transport</keyword>
<keyword evidence="3" id="KW-1003">Cell membrane</keyword>
<dbReference type="PANTHER" id="PTHR11795">
    <property type="entry name" value="BRANCHED-CHAIN AMINO ACID TRANSPORT SYSTEM PERMEASE PROTEIN LIVH"/>
    <property type="match status" value="1"/>
</dbReference>
<gene>
    <name evidence="10" type="ORF">J2Z20_000114</name>
</gene>
<evidence type="ECO:0000313" key="11">
    <source>
        <dbReference type="Proteomes" id="UP001519273"/>
    </source>
</evidence>
<feature type="transmembrane region" description="Helical" evidence="9">
    <location>
        <begin position="96"/>
        <end position="114"/>
    </location>
</feature>
<evidence type="ECO:0000256" key="7">
    <source>
        <dbReference type="ARBA" id="ARBA00023136"/>
    </source>
</evidence>
<feature type="transmembrane region" description="Helical" evidence="9">
    <location>
        <begin position="179"/>
        <end position="203"/>
    </location>
</feature>
<sequence>MDLSILFVQIITGLAYGMLLFMIAAGLTIIFGLLSVVNLAHGALFMIGGYFTFTFINQHLNFWLALLISVILLAILGMLIERFLLNRMYGKELEQVLLTFGLIFIFTDLVKWIWGSSPKSISIPPLLDASLTIGVVTFPVYRLFVVVVGCAVALLLWYIESRTRIGAIVRAGVDDRHMLSSLGINFKLVFAGVFAFGAGMAGLSGGLGAPILGLYSGMDNDVLILSLVIVVIGGLKTWKGAFIGAILVGMVDTLGQVWFPSFSMVLIFALMVFILLIKPSGLFGKGVDA</sequence>
<proteinExistence type="inferred from homology"/>
<keyword evidence="11" id="KW-1185">Reference proteome</keyword>
<dbReference type="RefSeq" id="WP_245251813.1">
    <property type="nucleotide sequence ID" value="NZ_CBCRVE010000001.1"/>
</dbReference>
<reference evidence="10 11" key="1">
    <citation type="submission" date="2021-03" db="EMBL/GenBank/DDBJ databases">
        <title>Genomic Encyclopedia of Type Strains, Phase IV (KMG-IV): sequencing the most valuable type-strain genomes for metagenomic binning, comparative biology and taxonomic classification.</title>
        <authorList>
            <person name="Goeker M."/>
        </authorList>
    </citation>
    <scope>NUCLEOTIDE SEQUENCE [LARGE SCALE GENOMIC DNA]</scope>
    <source>
        <strain evidence="10 11">DSM 23491</strain>
    </source>
</reference>
<evidence type="ECO:0000256" key="1">
    <source>
        <dbReference type="ARBA" id="ARBA00004651"/>
    </source>
</evidence>
<feature type="transmembrane region" description="Helical" evidence="9">
    <location>
        <begin position="6"/>
        <end position="29"/>
    </location>
</feature>
<evidence type="ECO:0000256" key="3">
    <source>
        <dbReference type="ARBA" id="ARBA00022475"/>
    </source>
</evidence>